<dbReference type="SUPFAM" id="SSF53901">
    <property type="entry name" value="Thiolase-like"/>
    <property type="match status" value="2"/>
</dbReference>
<evidence type="ECO:0000256" key="6">
    <source>
        <dbReference type="ARBA" id="ARBA00023098"/>
    </source>
</evidence>
<dbReference type="Gene3D" id="3.40.47.10">
    <property type="match status" value="1"/>
</dbReference>
<gene>
    <name evidence="13" type="ORF">TIFTF001_032849</name>
</gene>
<keyword evidence="6" id="KW-0443">Lipid metabolism</keyword>
<dbReference type="InterPro" id="IPR020616">
    <property type="entry name" value="Thiolase_N"/>
</dbReference>
<dbReference type="InterPro" id="IPR016039">
    <property type="entry name" value="Thiolase-like"/>
</dbReference>
<dbReference type="Pfam" id="PF00108">
    <property type="entry name" value="Thiolase_N"/>
    <property type="match status" value="1"/>
</dbReference>
<dbReference type="Pfam" id="PF02803">
    <property type="entry name" value="Thiolase_C"/>
    <property type="match status" value="1"/>
</dbReference>
<evidence type="ECO:0000313" key="14">
    <source>
        <dbReference type="Proteomes" id="UP001187192"/>
    </source>
</evidence>
<keyword evidence="3 10" id="KW-0808">Transferase</keyword>
<evidence type="ECO:0000259" key="12">
    <source>
        <dbReference type="Pfam" id="PF02803"/>
    </source>
</evidence>
<keyword evidence="14" id="KW-1185">Reference proteome</keyword>
<dbReference type="InterPro" id="IPR020617">
    <property type="entry name" value="Thiolase_C"/>
</dbReference>
<dbReference type="GO" id="GO:0003988">
    <property type="term" value="F:acetyl-CoA C-acyltransferase activity"/>
    <property type="evidence" value="ECO:0007669"/>
    <property type="project" value="UniProtKB-EC"/>
</dbReference>
<evidence type="ECO:0000256" key="10">
    <source>
        <dbReference type="RuleBase" id="RU003557"/>
    </source>
</evidence>
<dbReference type="Proteomes" id="UP001187192">
    <property type="component" value="Unassembled WGS sequence"/>
</dbReference>
<proteinExistence type="inferred from homology"/>
<keyword evidence="5" id="KW-0809">Transit peptide</keyword>
<evidence type="ECO:0000256" key="4">
    <source>
        <dbReference type="ARBA" id="ARBA00022832"/>
    </source>
</evidence>
<sequence>MTANPMAWEGSVNPKVKIFEQAQNCLLPMGVTSENVASRFGVSRKEQDQAAVESHRRAAAATAAGKFKDEIIPVATKIVDPKTGDEKPVTISVDDGIRPSTTLADLAKLKPVFKKDGTTTAGNSSQVSDGAGAVLLMKRSVAEKKGLPILGVFRTFAAVGVDPAIMGVGPAVAIPAAVKAAGLELDDIDLFEINEAFASQFVYCRNKLGLDPEKINVNGGAMAIGHPLGATGARCVATLLHEMKRRGKDCRFGVISMCIGTGMGAAAVFERGGQTDELSNARVVGTNGLLSKDAR</sequence>
<evidence type="ECO:0000259" key="11">
    <source>
        <dbReference type="Pfam" id="PF00108"/>
    </source>
</evidence>
<protein>
    <recommendedName>
        <fullName evidence="9">acetyl-CoA C-acyltransferase</fullName>
        <ecNumber evidence="9">2.3.1.16</ecNumber>
    </recommendedName>
</protein>
<dbReference type="AlphaFoldDB" id="A0AA88J6D3"/>
<accession>A0AA88J6D3</accession>
<dbReference type="NCBIfam" id="TIGR01930">
    <property type="entry name" value="AcCoA-C-Actrans"/>
    <property type="match status" value="1"/>
</dbReference>
<dbReference type="PANTHER" id="PTHR43853">
    <property type="entry name" value="3-KETOACYL-COA THIOLASE, PEROXISOMAL"/>
    <property type="match status" value="1"/>
</dbReference>
<keyword evidence="8 10" id="KW-0012">Acyltransferase</keyword>
<dbReference type="GO" id="GO:0005777">
    <property type="term" value="C:peroxisome"/>
    <property type="evidence" value="ECO:0007669"/>
    <property type="project" value="UniProtKB-SubCell"/>
</dbReference>
<dbReference type="InterPro" id="IPR050215">
    <property type="entry name" value="Thiolase-like_sf_Thiolase"/>
</dbReference>
<keyword evidence="4" id="KW-0276">Fatty acid metabolism</keyword>
<dbReference type="PANTHER" id="PTHR43853:SF8">
    <property type="entry name" value="3-KETOACYL-COA THIOLASE, PEROXISOMAL"/>
    <property type="match status" value="1"/>
</dbReference>
<dbReference type="PROSITE" id="PS00737">
    <property type="entry name" value="THIOLASE_2"/>
    <property type="match status" value="1"/>
</dbReference>
<evidence type="ECO:0000256" key="8">
    <source>
        <dbReference type="ARBA" id="ARBA00023315"/>
    </source>
</evidence>
<evidence type="ECO:0000256" key="3">
    <source>
        <dbReference type="ARBA" id="ARBA00022679"/>
    </source>
</evidence>
<evidence type="ECO:0000256" key="1">
    <source>
        <dbReference type="ARBA" id="ARBA00004275"/>
    </source>
</evidence>
<evidence type="ECO:0000256" key="7">
    <source>
        <dbReference type="ARBA" id="ARBA00023140"/>
    </source>
</evidence>
<dbReference type="GO" id="GO:0006635">
    <property type="term" value="P:fatty acid beta-oxidation"/>
    <property type="evidence" value="ECO:0007669"/>
    <property type="project" value="TreeGrafter"/>
</dbReference>
<dbReference type="PROSITE" id="PS00099">
    <property type="entry name" value="THIOLASE_3"/>
    <property type="match status" value="1"/>
</dbReference>
<dbReference type="EMBL" id="BTGU01000159">
    <property type="protein sequence ID" value="GMN63769.1"/>
    <property type="molecule type" value="Genomic_DNA"/>
</dbReference>
<dbReference type="EC" id="2.3.1.16" evidence="9"/>
<feature type="domain" description="Thiolase N-terminal" evidence="11">
    <location>
        <begin position="27"/>
        <end position="140"/>
    </location>
</feature>
<keyword evidence="7" id="KW-0576">Peroxisome</keyword>
<dbReference type="InterPro" id="IPR020610">
    <property type="entry name" value="Thiolase_AS"/>
</dbReference>
<evidence type="ECO:0000256" key="5">
    <source>
        <dbReference type="ARBA" id="ARBA00022946"/>
    </source>
</evidence>
<dbReference type="GO" id="GO:0010124">
    <property type="term" value="P:phenylacetate catabolic process"/>
    <property type="evidence" value="ECO:0007669"/>
    <property type="project" value="TreeGrafter"/>
</dbReference>
<reference evidence="13" key="1">
    <citation type="submission" date="2023-07" db="EMBL/GenBank/DDBJ databases">
        <title>draft genome sequence of fig (Ficus carica).</title>
        <authorList>
            <person name="Takahashi T."/>
            <person name="Nishimura K."/>
        </authorList>
    </citation>
    <scope>NUCLEOTIDE SEQUENCE</scope>
</reference>
<feature type="domain" description="Thiolase C-terminal" evidence="12">
    <location>
        <begin position="148"/>
        <end position="271"/>
    </location>
</feature>
<dbReference type="FunFam" id="3.40.47.10:FF:000193">
    <property type="match status" value="1"/>
</dbReference>
<organism evidence="13 14">
    <name type="scientific">Ficus carica</name>
    <name type="common">Common fig</name>
    <dbReference type="NCBI Taxonomy" id="3494"/>
    <lineage>
        <taxon>Eukaryota</taxon>
        <taxon>Viridiplantae</taxon>
        <taxon>Streptophyta</taxon>
        <taxon>Embryophyta</taxon>
        <taxon>Tracheophyta</taxon>
        <taxon>Spermatophyta</taxon>
        <taxon>Magnoliopsida</taxon>
        <taxon>eudicotyledons</taxon>
        <taxon>Gunneridae</taxon>
        <taxon>Pentapetalae</taxon>
        <taxon>rosids</taxon>
        <taxon>fabids</taxon>
        <taxon>Rosales</taxon>
        <taxon>Moraceae</taxon>
        <taxon>Ficeae</taxon>
        <taxon>Ficus</taxon>
    </lineage>
</organism>
<comment type="similarity">
    <text evidence="2 10">Belongs to the thiolase-like superfamily. Thiolase family.</text>
</comment>
<evidence type="ECO:0000313" key="13">
    <source>
        <dbReference type="EMBL" id="GMN63769.1"/>
    </source>
</evidence>
<name>A0AA88J6D3_FICCA</name>
<comment type="subcellular location">
    <subcellularLocation>
        <location evidence="1">Peroxisome</location>
    </subcellularLocation>
</comment>
<evidence type="ECO:0000256" key="2">
    <source>
        <dbReference type="ARBA" id="ARBA00010982"/>
    </source>
</evidence>
<evidence type="ECO:0000256" key="9">
    <source>
        <dbReference type="ARBA" id="ARBA00024073"/>
    </source>
</evidence>
<dbReference type="InterPro" id="IPR002155">
    <property type="entry name" value="Thiolase"/>
</dbReference>
<dbReference type="CDD" id="cd00751">
    <property type="entry name" value="thiolase"/>
    <property type="match status" value="1"/>
</dbReference>
<dbReference type="InterPro" id="IPR020613">
    <property type="entry name" value="Thiolase_CS"/>
</dbReference>
<comment type="caution">
    <text evidence="13">The sequence shown here is derived from an EMBL/GenBank/DDBJ whole genome shotgun (WGS) entry which is preliminary data.</text>
</comment>